<dbReference type="PANTHER" id="PTHR30294">
    <property type="entry name" value="MEMBRANE COMPONENT OF ABC TRANSPORTER YHHJ-RELATED"/>
    <property type="match status" value="1"/>
</dbReference>
<evidence type="ECO:0000313" key="8">
    <source>
        <dbReference type="EMBL" id="VDH03022.1"/>
    </source>
</evidence>
<feature type="transmembrane region" description="Helical" evidence="6">
    <location>
        <begin position="381"/>
        <end position="398"/>
    </location>
</feature>
<protein>
    <submittedName>
        <fullName evidence="8">ABC-type multidrug transport system permease component</fullName>
    </submittedName>
</protein>
<sequence length="413" mass="46956">MKRFLGKDKYNASNLPNTLTSLQTLKRFLMKNLFISEIKRLFLSPKRLLMTLGLPLLIFGFFGYLFREDTPKDLPVVVTDYDQSAMSRQLIRFLDATTIMQVSQQVGSPTEASPLLKKADAYAYIVIPKNFEKDILQSKTTKAICYTNGNYLVPSSFIQSGFVSTVGTFSAGINLNKRTKKNTPQGKALAEVQAIKVDNHGLYNPYKNYNYFLNLALIPMLFQMVVMTMSIFALGQMFKYREAQRFLKQAGGSYWRLLLGKLLPYTLMFLFLGLIMNIYLFKIIDIPYKGNDWTMALVVFSLIIVNQAVAVFFVSMLRDLRSALAYGGALAGVAFSFSGYTFPIESMPESIQYLTRVFPFTHFLQNYIHIGVKGLPISYNWGNVLAFVFFISLALAAYPRFVQLVKNNGYEKQ</sequence>
<evidence type="ECO:0000256" key="6">
    <source>
        <dbReference type="SAM" id="Phobius"/>
    </source>
</evidence>
<gene>
    <name evidence="8" type="primary">ybhR_2</name>
    <name evidence="8" type="ORF">NCTC12929_00389</name>
</gene>
<feature type="transmembrane region" description="Helical" evidence="6">
    <location>
        <begin position="211"/>
        <end position="234"/>
    </location>
</feature>
<evidence type="ECO:0000313" key="9">
    <source>
        <dbReference type="Proteomes" id="UP000270205"/>
    </source>
</evidence>
<dbReference type="Pfam" id="PF12698">
    <property type="entry name" value="ABC2_membrane_3"/>
    <property type="match status" value="1"/>
</dbReference>
<feature type="domain" description="ABC-2 type transporter transmembrane" evidence="7">
    <location>
        <begin position="46"/>
        <end position="395"/>
    </location>
</feature>
<evidence type="ECO:0000256" key="1">
    <source>
        <dbReference type="ARBA" id="ARBA00004651"/>
    </source>
</evidence>
<keyword evidence="2" id="KW-1003">Cell membrane</keyword>
<dbReference type="GO" id="GO:0140359">
    <property type="term" value="F:ABC-type transporter activity"/>
    <property type="evidence" value="ECO:0007669"/>
    <property type="project" value="InterPro"/>
</dbReference>
<dbReference type="InterPro" id="IPR013525">
    <property type="entry name" value="ABC2_TM"/>
</dbReference>
<evidence type="ECO:0000256" key="2">
    <source>
        <dbReference type="ARBA" id="ARBA00022475"/>
    </source>
</evidence>
<name>A0A7Z8YLS7_9FLAO</name>
<evidence type="ECO:0000259" key="7">
    <source>
        <dbReference type="Pfam" id="PF12698"/>
    </source>
</evidence>
<reference evidence="8 9" key="1">
    <citation type="submission" date="2018-11" db="EMBL/GenBank/DDBJ databases">
        <authorList>
            <consortium name="Pathogen Informatics"/>
        </authorList>
    </citation>
    <scope>NUCLEOTIDE SEQUENCE [LARGE SCALE GENOMIC DNA]</scope>
    <source>
        <strain evidence="8 9">NCTC12929</strain>
    </source>
</reference>
<evidence type="ECO:0000256" key="3">
    <source>
        <dbReference type="ARBA" id="ARBA00022692"/>
    </source>
</evidence>
<feature type="transmembrane region" description="Helical" evidence="6">
    <location>
        <begin position="255"/>
        <end position="281"/>
    </location>
</feature>
<evidence type="ECO:0000256" key="5">
    <source>
        <dbReference type="ARBA" id="ARBA00023136"/>
    </source>
</evidence>
<comment type="subcellular location">
    <subcellularLocation>
        <location evidence="1">Cell membrane</location>
        <topology evidence="1">Multi-pass membrane protein</topology>
    </subcellularLocation>
</comment>
<proteinExistence type="predicted"/>
<evidence type="ECO:0000256" key="4">
    <source>
        <dbReference type="ARBA" id="ARBA00022989"/>
    </source>
</evidence>
<dbReference type="InterPro" id="IPR051449">
    <property type="entry name" value="ABC-2_transporter_component"/>
</dbReference>
<feature type="transmembrane region" description="Helical" evidence="6">
    <location>
        <begin position="323"/>
        <end position="342"/>
    </location>
</feature>
<dbReference type="PANTHER" id="PTHR30294:SF47">
    <property type="entry name" value="INNER MEMBRANE TRANSPORT PERMEASE YHHJ"/>
    <property type="match status" value="1"/>
</dbReference>
<comment type="caution">
    <text evidence="8">The sequence shown here is derived from an EMBL/GenBank/DDBJ whole genome shotgun (WGS) entry which is preliminary data.</text>
</comment>
<keyword evidence="4 6" id="KW-1133">Transmembrane helix</keyword>
<keyword evidence="5 6" id="KW-0472">Membrane</keyword>
<dbReference type="GO" id="GO:0005886">
    <property type="term" value="C:plasma membrane"/>
    <property type="evidence" value="ECO:0007669"/>
    <property type="project" value="UniProtKB-SubCell"/>
</dbReference>
<dbReference type="AlphaFoldDB" id="A0A7Z8YLS7"/>
<organism evidence="8 9">
    <name type="scientific">Bergeyella zoohelcum</name>
    <dbReference type="NCBI Taxonomy" id="1015"/>
    <lineage>
        <taxon>Bacteria</taxon>
        <taxon>Pseudomonadati</taxon>
        <taxon>Bacteroidota</taxon>
        <taxon>Flavobacteriia</taxon>
        <taxon>Flavobacteriales</taxon>
        <taxon>Weeksellaceae</taxon>
        <taxon>Bergeyella</taxon>
    </lineage>
</organism>
<keyword evidence="3 6" id="KW-0812">Transmembrane</keyword>
<feature type="transmembrane region" description="Helical" evidence="6">
    <location>
        <begin position="293"/>
        <end position="316"/>
    </location>
</feature>
<feature type="transmembrane region" description="Helical" evidence="6">
    <location>
        <begin position="48"/>
        <end position="66"/>
    </location>
</feature>
<dbReference type="Proteomes" id="UP000270205">
    <property type="component" value="Unassembled WGS sequence"/>
</dbReference>
<accession>A0A7Z8YLS7</accession>
<dbReference type="Gene3D" id="3.40.1710.10">
    <property type="entry name" value="abc type-2 transporter like domain"/>
    <property type="match status" value="1"/>
</dbReference>
<dbReference type="EMBL" id="UYIV01000001">
    <property type="protein sequence ID" value="VDH03022.1"/>
    <property type="molecule type" value="Genomic_DNA"/>
</dbReference>